<keyword evidence="6" id="KW-0238">DNA-binding</keyword>
<evidence type="ECO:0000256" key="3">
    <source>
        <dbReference type="ARBA" id="ARBA00022737"/>
    </source>
</evidence>
<evidence type="ECO:0000256" key="7">
    <source>
        <dbReference type="ARBA" id="ARBA00023242"/>
    </source>
</evidence>
<gene>
    <name evidence="12" type="ORF">NDU88_000284</name>
</gene>
<dbReference type="FunFam" id="3.30.160.60:FF:001450">
    <property type="entry name" value="zinc finger protein 774"/>
    <property type="match status" value="1"/>
</dbReference>
<dbReference type="AlphaFoldDB" id="A0AAV7P3P6"/>
<dbReference type="PROSITE" id="PS00028">
    <property type="entry name" value="ZINC_FINGER_C2H2_1"/>
    <property type="match status" value="2"/>
</dbReference>
<organism evidence="12 13">
    <name type="scientific">Pleurodeles waltl</name>
    <name type="common">Iberian ribbed newt</name>
    <dbReference type="NCBI Taxonomy" id="8319"/>
    <lineage>
        <taxon>Eukaryota</taxon>
        <taxon>Metazoa</taxon>
        <taxon>Chordata</taxon>
        <taxon>Craniata</taxon>
        <taxon>Vertebrata</taxon>
        <taxon>Euteleostomi</taxon>
        <taxon>Amphibia</taxon>
        <taxon>Batrachia</taxon>
        <taxon>Caudata</taxon>
        <taxon>Salamandroidea</taxon>
        <taxon>Salamandridae</taxon>
        <taxon>Pleurodelinae</taxon>
        <taxon>Pleurodeles</taxon>
    </lineage>
</organism>
<evidence type="ECO:0000259" key="11">
    <source>
        <dbReference type="PROSITE" id="PS50805"/>
    </source>
</evidence>
<feature type="compositionally biased region" description="Polar residues" evidence="9">
    <location>
        <begin position="206"/>
        <end position="215"/>
    </location>
</feature>
<evidence type="ECO:0000256" key="1">
    <source>
        <dbReference type="ARBA" id="ARBA00004123"/>
    </source>
</evidence>
<feature type="domain" description="C2H2-type" evidence="10">
    <location>
        <begin position="431"/>
        <end position="458"/>
    </location>
</feature>
<feature type="compositionally biased region" description="Polar residues" evidence="9">
    <location>
        <begin position="248"/>
        <end position="258"/>
    </location>
</feature>
<comment type="subcellular location">
    <subcellularLocation>
        <location evidence="1">Nucleus</location>
    </subcellularLocation>
</comment>
<dbReference type="GO" id="GO:0008270">
    <property type="term" value="F:zinc ion binding"/>
    <property type="evidence" value="ECO:0007669"/>
    <property type="project" value="UniProtKB-KW"/>
</dbReference>
<evidence type="ECO:0000256" key="9">
    <source>
        <dbReference type="SAM" id="MobiDB-lite"/>
    </source>
</evidence>
<protein>
    <submittedName>
        <fullName evidence="12">Uncharacterized protein</fullName>
    </submittedName>
</protein>
<dbReference type="InterPro" id="IPR013087">
    <property type="entry name" value="Znf_C2H2_type"/>
</dbReference>
<feature type="domain" description="KRAB" evidence="11">
    <location>
        <begin position="11"/>
        <end position="84"/>
    </location>
</feature>
<keyword evidence="3" id="KW-0677">Repeat</keyword>
<dbReference type="SUPFAM" id="SSF109640">
    <property type="entry name" value="KRAB domain (Kruppel-associated box)"/>
    <property type="match status" value="1"/>
</dbReference>
<evidence type="ECO:0000259" key="10">
    <source>
        <dbReference type="PROSITE" id="PS50157"/>
    </source>
</evidence>
<feature type="domain" description="C2H2-type" evidence="10">
    <location>
        <begin position="403"/>
        <end position="430"/>
    </location>
</feature>
<evidence type="ECO:0000256" key="8">
    <source>
        <dbReference type="PROSITE-ProRule" id="PRU00042"/>
    </source>
</evidence>
<evidence type="ECO:0000256" key="2">
    <source>
        <dbReference type="ARBA" id="ARBA00022723"/>
    </source>
</evidence>
<dbReference type="GO" id="GO:0000981">
    <property type="term" value="F:DNA-binding transcription factor activity, RNA polymerase II-specific"/>
    <property type="evidence" value="ECO:0007669"/>
    <property type="project" value="TreeGrafter"/>
</dbReference>
<feature type="region of interest" description="Disordered" evidence="9">
    <location>
        <begin position="64"/>
        <end position="120"/>
    </location>
</feature>
<dbReference type="GO" id="GO:0005634">
    <property type="term" value="C:nucleus"/>
    <property type="evidence" value="ECO:0007669"/>
    <property type="project" value="UniProtKB-SubCell"/>
</dbReference>
<accession>A0AAV7P3P6</accession>
<dbReference type="SMART" id="SM00349">
    <property type="entry name" value="KRAB"/>
    <property type="match status" value="1"/>
</dbReference>
<feature type="compositionally biased region" description="Polar residues" evidence="9">
    <location>
        <begin position="308"/>
        <end position="318"/>
    </location>
</feature>
<proteinExistence type="predicted"/>
<dbReference type="FunFam" id="3.30.160.60:FF:000624">
    <property type="entry name" value="zinc finger protein 697"/>
    <property type="match status" value="1"/>
</dbReference>
<dbReference type="PROSITE" id="PS50157">
    <property type="entry name" value="ZINC_FINGER_C2H2_2"/>
    <property type="match status" value="2"/>
</dbReference>
<dbReference type="PROSITE" id="PS50805">
    <property type="entry name" value="KRAB"/>
    <property type="match status" value="1"/>
</dbReference>
<dbReference type="Gene3D" id="3.30.160.60">
    <property type="entry name" value="Classic Zinc Finger"/>
    <property type="match status" value="2"/>
</dbReference>
<dbReference type="Pfam" id="PF00096">
    <property type="entry name" value="zf-C2H2"/>
    <property type="match status" value="2"/>
</dbReference>
<dbReference type="InterPro" id="IPR001909">
    <property type="entry name" value="KRAB"/>
</dbReference>
<feature type="region of interest" description="Disordered" evidence="9">
    <location>
        <begin position="140"/>
        <end position="342"/>
    </location>
</feature>
<reference evidence="12" key="1">
    <citation type="journal article" date="2022" name="bioRxiv">
        <title>Sequencing and chromosome-scale assembly of the giantPleurodeles waltlgenome.</title>
        <authorList>
            <person name="Brown T."/>
            <person name="Elewa A."/>
            <person name="Iarovenko S."/>
            <person name="Subramanian E."/>
            <person name="Araus A.J."/>
            <person name="Petzold A."/>
            <person name="Susuki M."/>
            <person name="Suzuki K.-i.T."/>
            <person name="Hayashi T."/>
            <person name="Toyoda A."/>
            <person name="Oliveira C."/>
            <person name="Osipova E."/>
            <person name="Leigh N.D."/>
            <person name="Simon A."/>
            <person name="Yun M.H."/>
        </authorList>
    </citation>
    <scope>NUCLEOTIDE SEQUENCE</scope>
    <source>
        <strain evidence="12">20211129_DDA</strain>
        <tissue evidence="12">Liver</tissue>
    </source>
</reference>
<dbReference type="InterPro" id="IPR036236">
    <property type="entry name" value="Znf_C2H2_sf"/>
</dbReference>
<dbReference type="PANTHER" id="PTHR24381">
    <property type="entry name" value="ZINC FINGER PROTEIN"/>
    <property type="match status" value="1"/>
</dbReference>
<dbReference type="Gene3D" id="6.10.140.140">
    <property type="match status" value="1"/>
</dbReference>
<keyword evidence="7" id="KW-0539">Nucleus</keyword>
<feature type="compositionally biased region" description="Polar residues" evidence="9">
    <location>
        <begin position="82"/>
        <end position="95"/>
    </location>
</feature>
<evidence type="ECO:0000256" key="4">
    <source>
        <dbReference type="ARBA" id="ARBA00022771"/>
    </source>
</evidence>
<keyword evidence="4 8" id="KW-0863">Zinc-finger</keyword>
<dbReference type="CDD" id="cd07765">
    <property type="entry name" value="KRAB_A-box"/>
    <property type="match status" value="1"/>
</dbReference>
<feature type="compositionally biased region" description="Basic and acidic residues" evidence="9">
    <location>
        <begin position="164"/>
        <end position="181"/>
    </location>
</feature>
<feature type="compositionally biased region" description="Basic and acidic residues" evidence="9">
    <location>
        <begin position="64"/>
        <end position="73"/>
    </location>
</feature>
<sequence length="491" mass="54690">MSLQRSCQVPAGLQDGTAYFSEEEWQLLQRWQAELYKKVTNEIHQALLSLGPLIATFSWRTKDKARQSPRDQQDPDAGFSGTRCTGSVTASSAASQGIKAEEARFPKLPQEATGRESVHYPARAAEEEFVSFIIKEEEALDRPSEQKSGSSNSPRGLNTLVHTTEQHRTRSWERAGRRPISDRCFTTNTATLHPNGKAREGDQARGDTTLQSSVSKPHRGPPEYEPCTTLQSSISKPHQGPPEHELCTTLQSSVSKPHQSPPEHEPCTTLQSSVSKPHRSPPEHEPCTTLQSSVSKPHRSPLEHEPCTTLQSSVSKPHQSPPEHEPSTWTGHGRSSNDSLNVKKNQDAQTGMQVGTCIQCGVCYNHSATGNAHQQLKTGNQRNLCTVCMKRLSISLNVMRKAHTCRECGKSFKTSQLLVRHWRIHTGEKPYTCATCGKSFRQTPHLIKHQLLHTREGKSNSYETNPKLYKERNLRAMKSSSNAPELNTFTS</sequence>
<keyword evidence="13" id="KW-1185">Reference proteome</keyword>
<feature type="compositionally biased region" description="Polar residues" evidence="9">
    <location>
        <begin position="327"/>
        <end position="342"/>
    </location>
</feature>
<evidence type="ECO:0000256" key="5">
    <source>
        <dbReference type="ARBA" id="ARBA00022833"/>
    </source>
</evidence>
<dbReference type="PANTHER" id="PTHR24381:SF393">
    <property type="entry name" value="CHROMATIN-LINKED ADAPTOR FOR MSL PROTEINS, ISOFORM B"/>
    <property type="match status" value="1"/>
</dbReference>
<keyword evidence="5" id="KW-0862">Zinc</keyword>
<comment type="caution">
    <text evidence="12">The sequence shown here is derived from an EMBL/GenBank/DDBJ whole genome shotgun (WGS) entry which is preliminary data.</text>
</comment>
<evidence type="ECO:0000313" key="12">
    <source>
        <dbReference type="EMBL" id="KAJ1121765.1"/>
    </source>
</evidence>
<dbReference type="EMBL" id="JANPWB010000011">
    <property type="protein sequence ID" value="KAJ1121765.1"/>
    <property type="molecule type" value="Genomic_DNA"/>
</dbReference>
<evidence type="ECO:0000313" key="13">
    <source>
        <dbReference type="Proteomes" id="UP001066276"/>
    </source>
</evidence>
<dbReference type="GO" id="GO:0000977">
    <property type="term" value="F:RNA polymerase II transcription regulatory region sequence-specific DNA binding"/>
    <property type="evidence" value="ECO:0007669"/>
    <property type="project" value="TreeGrafter"/>
</dbReference>
<dbReference type="SUPFAM" id="SSF57667">
    <property type="entry name" value="beta-beta-alpha zinc fingers"/>
    <property type="match status" value="1"/>
</dbReference>
<dbReference type="InterPro" id="IPR036051">
    <property type="entry name" value="KRAB_dom_sf"/>
</dbReference>
<keyword evidence="2" id="KW-0479">Metal-binding</keyword>
<name>A0AAV7P3P6_PLEWA</name>
<evidence type="ECO:0000256" key="6">
    <source>
        <dbReference type="ARBA" id="ARBA00023125"/>
    </source>
</evidence>
<feature type="compositionally biased region" description="Polar residues" evidence="9">
    <location>
        <begin position="146"/>
        <end position="163"/>
    </location>
</feature>
<dbReference type="SMART" id="SM00355">
    <property type="entry name" value="ZnF_C2H2"/>
    <property type="match status" value="2"/>
</dbReference>
<dbReference type="Proteomes" id="UP001066276">
    <property type="component" value="Chromosome 7"/>
</dbReference>
<dbReference type="Pfam" id="PF01352">
    <property type="entry name" value="KRAB"/>
    <property type="match status" value="1"/>
</dbReference>